<name>A0A9P1CTA6_9DINO</name>
<dbReference type="EMBL" id="CAMXCT010002223">
    <property type="protein sequence ID" value="CAI3996563.1"/>
    <property type="molecule type" value="Genomic_DNA"/>
</dbReference>
<evidence type="ECO:0000256" key="2">
    <source>
        <dbReference type="SAM" id="MobiDB-lite"/>
    </source>
</evidence>
<gene>
    <name evidence="3" type="ORF">C1SCF055_LOCUS23030</name>
</gene>
<evidence type="ECO:0000313" key="5">
    <source>
        <dbReference type="Proteomes" id="UP001152797"/>
    </source>
</evidence>
<evidence type="ECO:0000313" key="4">
    <source>
        <dbReference type="EMBL" id="CAL1149938.1"/>
    </source>
</evidence>
<accession>A0A9P1CTA6</accession>
<dbReference type="EMBL" id="CAMXCT020002223">
    <property type="protein sequence ID" value="CAL1149938.1"/>
    <property type="molecule type" value="Genomic_DNA"/>
</dbReference>
<reference evidence="4" key="2">
    <citation type="submission" date="2024-04" db="EMBL/GenBank/DDBJ databases">
        <authorList>
            <person name="Chen Y."/>
            <person name="Shah S."/>
            <person name="Dougan E. K."/>
            <person name="Thang M."/>
            <person name="Chan C."/>
        </authorList>
    </citation>
    <scope>NUCLEOTIDE SEQUENCE [LARGE SCALE GENOMIC DNA]</scope>
</reference>
<feature type="coiled-coil region" evidence="1">
    <location>
        <begin position="82"/>
        <end position="129"/>
    </location>
</feature>
<reference evidence="3" key="1">
    <citation type="submission" date="2022-10" db="EMBL/GenBank/DDBJ databases">
        <authorList>
            <person name="Chen Y."/>
            <person name="Dougan E. K."/>
            <person name="Chan C."/>
            <person name="Rhodes N."/>
            <person name="Thang M."/>
        </authorList>
    </citation>
    <scope>NUCLEOTIDE SEQUENCE</scope>
</reference>
<comment type="caution">
    <text evidence="3">The sequence shown here is derived from an EMBL/GenBank/DDBJ whole genome shotgun (WGS) entry which is preliminary data.</text>
</comment>
<dbReference type="EMBL" id="CAMXCT030002223">
    <property type="protein sequence ID" value="CAL4783875.1"/>
    <property type="molecule type" value="Genomic_DNA"/>
</dbReference>
<protein>
    <submittedName>
        <fullName evidence="3">Uncharacterized protein</fullName>
    </submittedName>
</protein>
<keyword evidence="5" id="KW-1185">Reference proteome</keyword>
<feature type="region of interest" description="Disordered" evidence="2">
    <location>
        <begin position="1"/>
        <end position="33"/>
    </location>
</feature>
<dbReference type="Proteomes" id="UP001152797">
    <property type="component" value="Unassembled WGS sequence"/>
</dbReference>
<dbReference type="AlphaFoldDB" id="A0A9P1CTA6"/>
<sequence>MSSGDVGCVVGRAATSEPSSPPRPAQPLRPLSERAPGARVCPLYIGATAWPSLHDETRVEAAYNQEFPPLGPSKKSKGGLTLEEIERRRKFAKMVKQMQEEKEAIGIALAKAEKKALALQDQVSQNLKRIEVQEEQIPEELR</sequence>
<proteinExistence type="predicted"/>
<organism evidence="3">
    <name type="scientific">Cladocopium goreaui</name>
    <dbReference type="NCBI Taxonomy" id="2562237"/>
    <lineage>
        <taxon>Eukaryota</taxon>
        <taxon>Sar</taxon>
        <taxon>Alveolata</taxon>
        <taxon>Dinophyceae</taxon>
        <taxon>Suessiales</taxon>
        <taxon>Symbiodiniaceae</taxon>
        <taxon>Cladocopium</taxon>
    </lineage>
</organism>
<evidence type="ECO:0000313" key="3">
    <source>
        <dbReference type="EMBL" id="CAI3996563.1"/>
    </source>
</evidence>
<evidence type="ECO:0000256" key="1">
    <source>
        <dbReference type="SAM" id="Coils"/>
    </source>
</evidence>
<keyword evidence="1" id="KW-0175">Coiled coil</keyword>